<evidence type="ECO:0000313" key="3">
    <source>
        <dbReference type="Proteomes" id="UP000762676"/>
    </source>
</evidence>
<dbReference type="Proteomes" id="UP000762676">
    <property type="component" value="Unassembled WGS sequence"/>
</dbReference>
<dbReference type="EMBL" id="BMAT01012145">
    <property type="protein sequence ID" value="GFR86960.1"/>
    <property type="molecule type" value="Genomic_DNA"/>
</dbReference>
<protein>
    <submittedName>
        <fullName evidence="2">Uncharacterized protein</fullName>
    </submittedName>
</protein>
<evidence type="ECO:0000256" key="1">
    <source>
        <dbReference type="SAM" id="MobiDB-lite"/>
    </source>
</evidence>
<dbReference type="AlphaFoldDB" id="A0AAV4GRH8"/>
<proteinExistence type="predicted"/>
<comment type="caution">
    <text evidence="2">The sequence shown here is derived from an EMBL/GenBank/DDBJ whole genome shotgun (WGS) entry which is preliminary data.</text>
</comment>
<feature type="region of interest" description="Disordered" evidence="1">
    <location>
        <begin position="73"/>
        <end position="141"/>
    </location>
</feature>
<feature type="compositionally biased region" description="Polar residues" evidence="1">
    <location>
        <begin position="88"/>
        <end position="130"/>
    </location>
</feature>
<name>A0AAV4GRH8_9GAST</name>
<gene>
    <name evidence="2" type="ORF">ElyMa_006065500</name>
</gene>
<keyword evidence="3" id="KW-1185">Reference proteome</keyword>
<accession>A0AAV4GRH8</accession>
<reference evidence="2 3" key="1">
    <citation type="journal article" date="2021" name="Elife">
        <title>Chloroplast acquisition without the gene transfer in kleptoplastic sea slugs, Plakobranchus ocellatus.</title>
        <authorList>
            <person name="Maeda T."/>
            <person name="Takahashi S."/>
            <person name="Yoshida T."/>
            <person name="Shimamura S."/>
            <person name="Takaki Y."/>
            <person name="Nagai Y."/>
            <person name="Toyoda A."/>
            <person name="Suzuki Y."/>
            <person name="Arimoto A."/>
            <person name="Ishii H."/>
            <person name="Satoh N."/>
            <person name="Nishiyama T."/>
            <person name="Hasebe M."/>
            <person name="Maruyama T."/>
            <person name="Minagawa J."/>
            <person name="Obokata J."/>
            <person name="Shigenobu S."/>
        </authorList>
    </citation>
    <scope>NUCLEOTIDE SEQUENCE [LARGE SCALE GENOMIC DNA]</scope>
</reference>
<evidence type="ECO:0000313" key="2">
    <source>
        <dbReference type="EMBL" id="GFR86960.1"/>
    </source>
</evidence>
<dbReference type="PANTHER" id="PTHR46704">
    <property type="entry name" value="CXC DOMAIN-CONTAINING PROTEIN-RELATED"/>
    <property type="match status" value="1"/>
</dbReference>
<organism evidence="2 3">
    <name type="scientific">Elysia marginata</name>
    <dbReference type="NCBI Taxonomy" id="1093978"/>
    <lineage>
        <taxon>Eukaryota</taxon>
        <taxon>Metazoa</taxon>
        <taxon>Spiralia</taxon>
        <taxon>Lophotrochozoa</taxon>
        <taxon>Mollusca</taxon>
        <taxon>Gastropoda</taxon>
        <taxon>Heterobranchia</taxon>
        <taxon>Euthyneura</taxon>
        <taxon>Panpulmonata</taxon>
        <taxon>Sacoglossa</taxon>
        <taxon>Placobranchoidea</taxon>
        <taxon>Plakobranchidae</taxon>
        <taxon>Elysia</taxon>
    </lineage>
</organism>
<sequence>MTVRHLSGNAQIITLLYRFGHSVSNSVLLELETAMCDKVAESDSCLPKSIDKYRSGVLHFCWDNFDLNEETNTGTGTTHSTHGIVIQEPSSDSNDSIVIQKPSSDSNESESIPQAPNNSGMSSDISSPITTKKKRSATYRPQQLQPCFVKPRAEPIIQIDKKDALAAVTESAALKSDFRWFFLRANFPSKFPHWKGWLYLTSDQTPEHKSTIEYTPPINATINENSTIQEIIQISQNATNEVGQEVTFITFDLAVAQKKAYNILWQRSDLYQNVFNPPWCFPYHTIIS</sequence>
<dbReference type="PANTHER" id="PTHR46704:SF9">
    <property type="entry name" value="BHLH DOMAIN-CONTAINING PROTEIN"/>
    <property type="match status" value="1"/>
</dbReference>